<keyword evidence="10" id="KW-0012">Acyltransferase</keyword>
<evidence type="ECO:0000256" key="10">
    <source>
        <dbReference type="ARBA" id="ARBA00023315"/>
    </source>
</evidence>
<sequence length="339" mass="39019">MEVFGIRFAPLNVPLVRRIQTFCVAIWMVTMAFGGFIGIILAAYLVFFTRLWWLTLIYLSFIWLKDSSISEKGGRPSKWVRGWLIWKYAMEYFPLKIEKVPSVELDPKRNYLFCIFPHGLLSTGAFNFGTEFSDYKNLFPNHQSSIVTLSQHYQMPFFREIYLGLGGIASSSKSIDYVLSRPEGGRVVALMVGGAVEAYFCKPGNYQIMLKNRKGFIKLALKNGTPLVPVVSFGETDLFDQLEGSWLRVFQEKLRKHIGLAPVLPIGRGFFQYSFGLIPRRCPVTTVVGEPMDVPKLDNVTIEDIEEYHEKFTKHLIAMFEEQKYKYVEKPEEKKLVIE</sequence>
<evidence type="ECO:0000256" key="6">
    <source>
        <dbReference type="ARBA" id="ARBA00022824"/>
    </source>
</evidence>
<dbReference type="OrthoDB" id="264532at2759"/>
<dbReference type="GO" id="GO:0005789">
    <property type="term" value="C:endoplasmic reticulum membrane"/>
    <property type="evidence" value="ECO:0007669"/>
    <property type="project" value="UniProtKB-SubCell"/>
</dbReference>
<dbReference type="EMBL" id="OU898282">
    <property type="protein sequence ID" value="CAG9838517.1"/>
    <property type="molecule type" value="Genomic_DNA"/>
</dbReference>
<comment type="similarity">
    <text evidence="2 11">Belongs to the diacylglycerol acyltransferase family.</text>
</comment>
<keyword evidence="7 11" id="KW-1133">Transmembrane helix</keyword>
<evidence type="ECO:0000256" key="1">
    <source>
        <dbReference type="ARBA" id="ARBA00004477"/>
    </source>
</evidence>
<evidence type="ECO:0000256" key="7">
    <source>
        <dbReference type="ARBA" id="ARBA00022989"/>
    </source>
</evidence>
<evidence type="ECO:0000313" key="12">
    <source>
        <dbReference type="EMBL" id="CAG9838517.1"/>
    </source>
</evidence>
<reference evidence="12" key="1">
    <citation type="submission" date="2022-01" db="EMBL/GenBank/DDBJ databases">
        <authorList>
            <person name="King R."/>
        </authorList>
    </citation>
    <scope>NUCLEOTIDE SEQUENCE</scope>
</reference>
<dbReference type="GO" id="GO:0004144">
    <property type="term" value="F:diacylglycerol O-acyltransferase activity"/>
    <property type="evidence" value="ECO:0007669"/>
    <property type="project" value="TreeGrafter"/>
</dbReference>
<protein>
    <recommendedName>
        <fullName evidence="11">Acyltransferase</fullName>
        <ecNumber evidence="11">2.3.1.-</ecNumber>
    </recommendedName>
</protein>
<organism evidence="12 13">
    <name type="scientific">Diabrotica balteata</name>
    <name type="common">Banded cucumber beetle</name>
    <dbReference type="NCBI Taxonomy" id="107213"/>
    <lineage>
        <taxon>Eukaryota</taxon>
        <taxon>Metazoa</taxon>
        <taxon>Ecdysozoa</taxon>
        <taxon>Arthropoda</taxon>
        <taxon>Hexapoda</taxon>
        <taxon>Insecta</taxon>
        <taxon>Pterygota</taxon>
        <taxon>Neoptera</taxon>
        <taxon>Endopterygota</taxon>
        <taxon>Coleoptera</taxon>
        <taxon>Polyphaga</taxon>
        <taxon>Cucujiformia</taxon>
        <taxon>Chrysomeloidea</taxon>
        <taxon>Chrysomelidae</taxon>
        <taxon>Galerucinae</taxon>
        <taxon>Diabroticina</taxon>
        <taxon>Diabroticites</taxon>
        <taxon>Diabrotica</taxon>
    </lineage>
</organism>
<dbReference type="Pfam" id="PF03982">
    <property type="entry name" value="DAGAT"/>
    <property type="match status" value="1"/>
</dbReference>
<keyword evidence="5 11" id="KW-0812">Transmembrane</keyword>
<dbReference type="PANTHER" id="PTHR12317">
    <property type="entry name" value="DIACYLGLYCEROL O-ACYLTRANSFERASE"/>
    <property type="match status" value="1"/>
</dbReference>
<dbReference type="EC" id="2.3.1.-" evidence="11"/>
<keyword evidence="9 11" id="KW-0472">Membrane</keyword>
<comment type="caution">
    <text evidence="11">Lacks conserved residue(s) required for the propagation of feature annotation.</text>
</comment>
<evidence type="ECO:0000313" key="13">
    <source>
        <dbReference type="Proteomes" id="UP001153709"/>
    </source>
</evidence>
<keyword evidence="3" id="KW-0444">Lipid biosynthesis</keyword>
<dbReference type="SUPFAM" id="SSF69593">
    <property type="entry name" value="Glycerol-3-phosphate (1)-acyltransferase"/>
    <property type="match status" value="1"/>
</dbReference>
<keyword evidence="8" id="KW-0443">Lipid metabolism</keyword>
<gene>
    <name evidence="12" type="ORF">DIABBA_LOCUS11404</name>
</gene>
<dbReference type="Proteomes" id="UP001153709">
    <property type="component" value="Chromosome 7"/>
</dbReference>
<comment type="subcellular location">
    <subcellularLocation>
        <location evidence="1 11">Endoplasmic reticulum membrane</location>
        <topology evidence="1 11">Multi-pass membrane protein</topology>
    </subcellularLocation>
</comment>
<evidence type="ECO:0000256" key="5">
    <source>
        <dbReference type="ARBA" id="ARBA00022692"/>
    </source>
</evidence>
<evidence type="ECO:0000256" key="9">
    <source>
        <dbReference type="ARBA" id="ARBA00023136"/>
    </source>
</evidence>
<dbReference type="PANTHER" id="PTHR12317:SF79">
    <property type="entry name" value="ACYLTRANSFERASE"/>
    <property type="match status" value="1"/>
</dbReference>
<evidence type="ECO:0000256" key="2">
    <source>
        <dbReference type="ARBA" id="ARBA00005420"/>
    </source>
</evidence>
<proteinExistence type="inferred from homology"/>
<evidence type="ECO:0000256" key="3">
    <source>
        <dbReference type="ARBA" id="ARBA00022516"/>
    </source>
</evidence>
<keyword evidence="13" id="KW-1185">Reference proteome</keyword>
<keyword evidence="4 11" id="KW-0808">Transferase</keyword>
<evidence type="ECO:0000256" key="8">
    <source>
        <dbReference type="ARBA" id="ARBA00023098"/>
    </source>
</evidence>
<name>A0A9N9T8D1_DIABA</name>
<feature type="transmembrane region" description="Helical" evidence="11">
    <location>
        <begin position="21"/>
        <end position="45"/>
    </location>
</feature>
<dbReference type="CDD" id="cd07987">
    <property type="entry name" value="LPLAT_MGAT-like"/>
    <property type="match status" value="1"/>
</dbReference>
<dbReference type="InterPro" id="IPR007130">
    <property type="entry name" value="DAGAT"/>
</dbReference>
<evidence type="ECO:0000256" key="4">
    <source>
        <dbReference type="ARBA" id="ARBA00022679"/>
    </source>
</evidence>
<keyword evidence="6 11" id="KW-0256">Endoplasmic reticulum</keyword>
<dbReference type="AlphaFoldDB" id="A0A9N9T8D1"/>
<evidence type="ECO:0000256" key="11">
    <source>
        <dbReference type="RuleBase" id="RU367023"/>
    </source>
</evidence>
<accession>A0A9N9T8D1</accession>
<dbReference type="GO" id="GO:0019432">
    <property type="term" value="P:triglyceride biosynthetic process"/>
    <property type="evidence" value="ECO:0007669"/>
    <property type="project" value="TreeGrafter"/>
</dbReference>